<organism evidence="1 2">
    <name type="scientific">Paraburkholderia phenazinium</name>
    <dbReference type="NCBI Taxonomy" id="60549"/>
    <lineage>
        <taxon>Bacteria</taxon>
        <taxon>Pseudomonadati</taxon>
        <taxon>Pseudomonadota</taxon>
        <taxon>Betaproteobacteria</taxon>
        <taxon>Burkholderiales</taxon>
        <taxon>Burkholderiaceae</taxon>
        <taxon>Paraburkholderia</taxon>
    </lineage>
</organism>
<name>A0A1N6EK79_9BURK</name>
<proteinExistence type="predicted"/>
<evidence type="ECO:0000313" key="2">
    <source>
        <dbReference type="Proteomes" id="UP000184693"/>
    </source>
</evidence>
<evidence type="ECO:0000313" key="1">
    <source>
        <dbReference type="EMBL" id="SIN83446.1"/>
    </source>
</evidence>
<gene>
    <name evidence="1" type="ORF">SAMN05444168_0739</name>
</gene>
<sequence length="209" mass="23484">MHGKPQQEILRLYADLMEEIKVRTLSVQKTINGETGLPPTLAREYCYLQIRMIIELIALACLAVHGDIPAANSARLTSSYSAKDILHDLERLHPQFYPMPIKRTSHPLPNGHKHHHMTPVTDSFFNKSQLLKVYARCGDALHRGNLKKLMKLGSEPQMDLSDVTTIMLKLKILLTEHVISLLDPNVKFVCQMTNADDGGRVQTVLGVAE</sequence>
<accession>A0A1N6EK79</accession>
<dbReference type="EMBL" id="FSRM01000001">
    <property type="protein sequence ID" value="SIN83446.1"/>
    <property type="molecule type" value="Genomic_DNA"/>
</dbReference>
<dbReference type="AlphaFoldDB" id="A0A1N6EK79"/>
<dbReference type="RefSeq" id="WP_074263028.1">
    <property type="nucleotide sequence ID" value="NZ_FSRM01000001.1"/>
</dbReference>
<reference evidence="1 2" key="1">
    <citation type="submission" date="2016-11" db="EMBL/GenBank/DDBJ databases">
        <authorList>
            <person name="Jaros S."/>
            <person name="Januszkiewicz K."/>
            <person name="Wedrychowicz H."/>
        </authorList>
    </citation>
    <scope>NUCLEOTIDE SEQUENCE [LARGE SCALE GENOMIC DNA]</scope>
    <source>
        <strain evidence="1 2">GAS86</strain>
    </source>
</reference>
<protein>
    <submittedName>
        <fullName evidence="1">Uncharacterized protein</fullName>
    </submittedName>
</protein>
<dbReference type="Proteomes" id="UP000184693">
    <property type="component" value="Unassembled WGS sequence"/>
</dbReference>
<dbReference type="OrthoDB" id="9133488at2"/>